<evidence type="ECO:0000313" key="3">
    <source>
        <dbReference type="Proteomes" id="UP000006247"/>
    </source>
</evidence>
<proteinExistence type="predicted"/>
<dbReference type="AlphaFoldDB" id="C0E421"/>
<protein>
    <submittedName>
        <fullName evidence="2">Uncharacterized protein</fullName>
    </submittedName>
</protein>
<keyword evidence="1" id="KW-1133">Transmembrane helix</keyword>
<sequence>MAWLSPVKHWATPILISDMINIHGVGFIIFMIATTLVNPQERITVWYDAKRRSGNRLLMR</sequence>
<evidence type="ECO:0000313" key="2">
    <source>
        <dbReference type="EMBL" id="EEG26619.1"/>
    </source>
</evidence>
<accession>C0E421</accession>
<gene>
    <name evidence="2" type="ORF">CORMATOL_01742</name>
</gene>
<dbReference type="Proteomes" id="UP000006247">
    <property type="component" value="Unassembled WGS sequence"/>
</dbReference>
<comment type="caution">
    <text evidence="2">The sequence shown here is derived from an EMBL/GenBank/DDBJ whole genome shotgun (WGS) entry which is preliminary data.</text>
</comment>
<name>C0E421_9CORY</name>
<organism evidence="2 3">
    <name type="scientific">Corynebacterium matruchotii ATCC 33806</name>
    <dbReference type="NCBI Taxonomy" id="566549"/>
    <lineage>
        <taxon>Bacteria</taxon>
        <taxon>Bacillati</taxon>
        <taxon>Actinomycetota</taxon>
        <taxon>Actinomycetes</taxon>
        <taxon>Mycobacteriales</taxon>
        <taxon>Corynebacteriaceae</taxon>
        <taxon>Corynebacterium</taxon>
    </lineage>
</organism>
<keyword evidence="1" id="KW-0472">Membrane</keyword>
<evidence type="ECO:0000256" key="1">
    <source>
        <dbReference type="SAM" id="Phobius"/>
    </source>
</evidence>
<dbReference type="HOGENOM" id="CLU_2933572_0_0_11"/>
<dbReference type="EMBL" id="ACEB01000023">
    <property type="protein sequence ID" value="EEG26619.1"/>
    <property type="molecule type" value="Genomic_DNA"/>
</dbReference>
<reference evidence="2 3" key="1">
    <citation type="submission" date="2009-01" db="EMBL/GenBank/DDBJ databases">
        <authorList>
            <person name="Fulton L."/>
            <person name="Clifton S."/>
            <person name="Chinwalla A.T."/>
            <person name="Mitreva M."/>
            <person name="Sodergren E."/>
            <person name="Weinstock G."/>
            <person name="Clifton S."/>
            <person name="Dooling D.J."/>
            <person name="Fulton B."/>
            <person name="Minx P."/>
            <person name="Pepin K.H."/>
            <person name="Johnson M."/>
            <person name="Bhonagiri V."/>
            <person name="Nash W.E."/>
            <person name="Mardis E.R."/>
            <person name="Wilson R.K."/>
        </authorList>
    </citation>
    <scope>NUCLEOTIDE SEQUENCE [LARGE SCALE GENOMIC DNA]</scope>
    <source>
        <strain evidence="2 3">ATCC 33806</strain>
    </source>
</reference>
<keyword evidence="1" id="KW-0812">Transmembrane</keyword>
<feature type="transmembrane region" description="Helical" evidence="1">
    <location>
        <begin position="20"/>
        <end position="37"/>
    </location>
</feature>